<evidence type="ECO:0000256" key="3">
    <source>
        <dbReference type="SAM" id="MobiDB-lite"/>
    </source>
</evidence>
<dbReference type="PROSITE" id="PS00018">
    <property type="entry name" value="EF_HAND_1"/>
    <property type="match status" value="1"/>
</dbReference>
<protein>
    <recommendedName>
        <fullName evidence="4">EF-hand domain-containing protein</fullName>
    </recommendedName>
</protein>
<feature type="region of interest" description="Disordered" evidence="3">
    <location>
        <begin position="21"/>
        <end position="54"/>
    </location>
</feature>
<feature type="compositionally biased region" description="Basic and acidic residues" evidence="3">
    <location>
        <begin position="26"/>
        <end position="35"/>
    </location>
</feature>
<dbReference type="SMART" id="SM00054">
    <property type="entry name" value="EFh"/>
    <property type="match status" value="2"/>
</dbReference>
<dbReference type="PROSITE" id="PS50222">
    <property type="entry name" value="EF_HAND_2"/>
    <property type="match status" value="2"/>
</dbReference>
<organism evidence="5 6">
    <name type="scientific">Clavelina lepadiformis</name>
    <name type="common">Light-bulb sea squirt</name>
    <name type="synonym">Ascidia lepadiformis</name>
    <dbReference type="NCBI Taxonomy" id="159417"/>
    <lineage>
        <taxon>Eukaryota</taxon>
        <taxon>Metazoa</taxon>
        <taxon>Chordata</taxon>
        <taxon>Tunicata</taxon>
        <taxon>Ascidiacea</taxon>
        <taxon>Aplousobranchia</taxon>
        <taxon>Clavelinidae</taxon>
        <taxon>Clavelina</taxon>
    </lineage>
</organism>
<feature type="region of interest" description="Disordered" evidence="3">
    <location>
        <begin position="151"/>
        <end position="174"/>
    </location>
</feature>
<dbReference type="CDD" id="cd00051">
    <property type="entry name" value="EFh"/>
    <property type="match status" value="1"/>
</dbReference>
<evidence type="ECO:0000259" key="4">
    <source>
        <dbReference type="PROSITE" id="PS50222"/>
    </source>
</evidence>
<feature type="domain" description="EF-hand" evidence="4">
    <location>
        <begin position="121"/>
        <end position="156"/>
    </location>
</feature>
<reference evidence="5 6" key="1">
    <citation type="submission" date="2024-02" db="EMBL/GenBank/DDBJ databases">
        <authorList>
            <person name="Daric V."/>
            <person name="Darras S."/>
        </authorList>
    </citation>
    <scope>NUCLEOTIDE SEQUENCE [LARGE SCALE GENOMIC DNA]</scope>
</reference>
<sequence length="174" mass="19319">MAYHAPRPSVKARLHQFESAVATAEHFAKHPDQERNRRRGHGSSTSGNDSEEDDEGIMEFADLVRALTLNNTTDGGGGEVDALREAFKILDCDEDGFITLSDLREAMQGFDSDDEDDNNDMTDEELVDMIAAADDKGSGRISFESFVKILEPSKPKENRNSQSKPPERRSITKT</sequence>
<keyword evidence="2" id="KW-0106">Calcium</keyword>
<dbReference type="EMBL" id="CAWYQH010000130">
    <property type="protein sequence ID" value="CAK8692537.1"/>
    <property type="molecule type" value="Genomic_DNA"/>
</dbReference>
<dbReference type="Proteomes" id="UP001642483">
    <property type="component" value="Unassembled WGS sequence"/>
</dbReference>
<dbReference type="Pfam" id="PF13499">
    <property type="entry name" value="EF-hand_7"/>
    <property type="match status" value="1"/>
</dbReference>
<keyword evidence="6" id="KW-1185">Reference proteome</keyword>
<dbReference type="InterPro" id="IPR050145">
    <property type="entry name" value="Centrin_CML-like"/>
</dbReference>
<dbReference type="InterPro" id="IPR002048">
    <property type="entry name" value="EF_hand_dom"/>
</dbReference>
<evidence type="ECO:0000313" key="6">
    <source>
        <dbReference type="Proteomes" id="UP001642483"/>
    </source>
</evidence>
<gene>
    <name evidence="5" type="ORF">CVLEPA_LOCUS25797</name>
</gene>
<dbReference type="InterPro" id="IPR011992">
    <property type="entry name" value="EF-hand-dom_pair"/>
</dbReference>
<keyword evidence="1" id="KW-0677">Repeat</keyword>
<accession>A0ABP0GLB5</accession>
<proteinExistence type="predicted"/>
<comment type="caution">
    <text evidence="5">The sequence shown here is derived from an EMBL/GenBank/DDBJ whole genome shotgun (WGS) entry which is preliminary data.</text>
</comment>
<evidence type="ECO:0000256" key="2">
    <source>
        <dbReference type="ARBA" id="ARBA00022837"/>
    </source>
</evidence>
<name>A0ABP0GLB5_CLALP</name>
<dbReference type="Gene3D" id="1.10.238.10">
    <property type="entry name" value="EF-hand"/>
    <property type="match status" value="1"/>
</dbReference>
<evidence type="ECO:0000256" key="1">
    <source>
        <dbReference type="ARBA" id="ARBA00022737"/>
    </source>
</evidence>
<dbReference type="PANTHER" id="PTHR23050">
    <property type="entry name" value="CALCIUM BINDING PROTEIN"/>
    <property type="match status" value="1"/>
</dbReference>
<dbReference type="InterPro" id="IPR018247">
    <property type="entry name" value="EF_Hand_1_Ca_BS"/>
</dbReference>
<evidence type="ECO:0000313" key="5">
    <source>
        <dbReference type="EMBL" id="CAK8692537.1"/>
    </source>
</evidence>
<dbReference type="SUPFAM" id="SSF47473">
    <property type="entry name" value="EF-hand"/>
    <property type="match status" value="1"/>
</dbReference>
<feature type="domain" description="EF-hand" evidence="4">
    <location>
        <begin position="78"/>
        <end position="113"/>
    </location>
</feature>